<gene>
    <name evidence="1" type="ORF">ACFPK8_08135</name>
</gene>
<proteinExistence type="predicted"/>
<organism evidence="1 2">
    <name type="scientific">Brachybacterium tyrofermentans</name>
    <dbReference type="NCBI Taxonomy" id="47848"/>
    <lineage>
        <taxon>Bacteria</taxon>
        <taxon>Bacillati</taxon>
        <taxon>Actinomycetota</taxon>
        <taxon>Actinomycetes</taxon>
        <taxon>Micrococcales</taxon>
        <taxon>Dermabacteraceae</taxon>
        <taxon>Brachybacterium</taxon>
    </lineage>
</organism>
<dbReference type="Proteomes" id="UP001595937">
    <property type="component" value="Unassembled WGS sequence"/>
</dbReference>
<sequence>MTATTRRRVWTIAIVVVAILALLYGGRVAVQFMGATEGDVPSASDIPLPDGATIVGESRDCGSGGCWVTFSVQPPPGQSPAELAQELGATPQLEIPGTFLDPRTTWLTAEPKTDVLSVQADYFSQRWTP</sequence>
<accession>A0ABW0FDM2</accession>
<dbReference type="EMBL" id="JBHSLN010000021">
    <property type="protein sequence ID" value="MFC5297477.1"/>
    <property type="molecule type" value="Genomic_DNA"/>
</dbReference>
<evidence type="ECO:0000313" key="2">
    <source>
        <dbReference type="Proteomes" id="UP001595937"/>
    </source>
</evidence>
<comment type="caution">
    <text evidence="1">The sequence shown here is derived from an EMBL/GenBank/DDBJ whole genome shotgun (WGS) entry which is preliminary data.</text>
</comment>
<name>A0ABW0FDM2_9MICO</name>
<protein>
    <submittedName>
        <fullName evidence="1">Uncharacterized protein</fullName>
    </submittedName>
</protein>
<evidence type="ECO:0000313" key="1">
    <source>
        <dbReference type="EMBL" id="MFC5297477.1"/>
    </source>
</evidence>
<keyword evidence="2" id="KW-1185">Reference proteome</keyword>
<dbReference type="GeneID" id="303298170"/>
<dbReference type="RefSeq" id="WP_193118779.1">
    <property type="nucleotide sequence ID" value="NZ_BAAAIR010000044.1"/>
</dbReference>
<reference evidence="2" key="1">
    <citation type="journal article" date="2019" name="Int. J. Syst. Evol. Microbiol.">
        <title>The Global Catalogue of Microorganisms (GCM) 10K type strain sequencing project: providing services to taxonomists for standard genome sequencing and annotation.</title>
        <authorList>
            <consortium name="The Broad Institute Genomics Platform"/>
            <consortium name="The Broad Institute Genome Sequencing Center for Infectious Disease"/>
            <person name="Wu L."/>
            <person name="Ma J."/>
        </authorList>
    </citation>
    <scope>NUCLEOTIDE SEQUENCE [LARGE SCALE GENOMIC DNA]</scope>
    <source>
        <strain evidence="2">CGMCC 1.16455</strain>
    </source>
</reference>